<sequence length="183" mass="21379">PKKFHYTLSVPMSQTSNTSSLLSYFNAYNHDQIDSSLPSHFNIYEQDITPDFSPPCFNTYELALPYYSYKHNIANISSFYPNAYEYYDNVNTSSSDSLTESDIEAQPEGADNGIYDKRENNEYEDSENEEERKNNLLVLRKGMKFSTWELAESYLTDYAKQEGFSFQKKRQVVNSDDYTITRR</sequence>
<accession>A0ACA9LI15</accession>
<name>A0ACA9LI15_9GLOM</name>
<evidence type="ECO:0000313" key="1">
    <source>
        <dbReference type="EMBL" id="CAG8526793.1"/>
    </source>
</evidence>
<feature type="non-terminal residue" evidence="1">
    <location>
        <position position="1"/>
    </location>
</feature>
<keyword evidence="2" id="KW-1185">Reference proteome</keyword>
<proteinExistence type="predicted"/>
<organism evidence="1 2">
    <name type="scientific">Racocetra persica</name>
    <dbReference type="NCBI Taxonomy" id="160502"/>
    <lineage>
        <taxon>Eukaryota</taxon>
        <taxon>Fungi</taxon>
        <taxon>Fungi incertae sedis</taxon>
        <taxon>Mucoromycota</taxon>
        <taxon>Glomeromycotina</taxon>
        <taxon>Glomeromycetes</taxon>
        <taxon>Diversisporales</taxon>
        <taxon>Gigasporaceae</taxon>
        <taxon>Racocetra</taxon>
    </lineage>
</organism>
<reference evidence="1" key="1">
    <citation type="submission" date="2021-06" db="EMBL/GenBank/DDBJ databases">
        <authorList>
            <person name="Kallberg Y."/>
            <person name="Tangrot J."/>
            <person name="Rosling A."/>
        </authorList>
    </citation>
    <scope>NUCLEOTIDE SEQUENCE</scope>
    <source>
        <strain evidence="1">MA461A</strain>
    </source>
</reference>
<dbReference type="EMBL" id="CAJVQC010003428">
    <property type="protein sequence ID" value="CAG8526793.1"/>
    <property type="molecule type" value="Genomic_DNA"/>
</dbReference>
<protein>
    <submittedName>
        <fullName evidence="1">24903_t:CDS:1</fullName>
    </submittedName>
</protein>
<comment type="caution">
    <text evidence="1">The sequence shown here is derived from an EMBL/GenBank/DDBJ whole genome shotgun (WGS) entry which is preliminary data.</text>
</comment>
<evidence type="ECO:0000313" key="2">
    <source>
        <dbReference type="Proteomes" id="UP000789920"/>
    </source>
</evidence>
<gene>
    <name evidence="1" type="ORF">RPERSI_LOCUS2956</name>
</gene>
<dbReference type="Proteomes" id="UP000789920">
    <property type="component" value="Unassembled WGS sequence"/>
</dbReference>